<organism evidence="6 7">
    <name type="scientific">Panicum virgatum</name>
    <name type="common">Blackwell switchgrass</name>
    <dbReference type="NCBI Taxonomy" id="38727"/>
    <lineage>
        <taxon>Eukaryota</taxon>
        <taxon>Viridiplantae</taxon>
        <taxon>Streptophyta</taxon>
        <taxon>Embryophyta</taxon>
        <taxon>Tracheophyta</taxon>
        <taxon>Spermatophyta</taxon>
        <taxon>Magnoliopsida</taxon>
        <taxon>Liliopsida</taxon>
        <taxon>Poales</taxon>
        <taxon>Poaceae</taxon>
        <taxon>PACMAD clade</taxon>
        <taxon>Panicoideae</taxon>
        <taxon>Panicodae</taxon>
        <taxon>Paniceae</taxon>
        <taxon>Panicinae</taxon>
        <taxon>Panicum</taxon>
        <taxon>Panicum sect. Hiantes</taxon>
    </lineage>
</organism>
<dbReference type="Proteomes" id="UP000823388">
    <property type="component" value="Chromosome 2K"/>
</dbReference>
<dbReference type="PANTHER" id="PTHR46481:SF10">
    <property type="entry name" value="ZINC FINGER BED DOMAIN-CONTAINING PROTEIN 39"/>
    <property type="match status" value="1"/>
</dbReference>
<keyword evidence="3" id="KW-0863">Zinc-finger</keyword>
<keyword evidence="5" id="KW-0539">Nucleus</keyword>
<evidence type="ECO:0000313" key="7">
    <source>
        <dbReference type="Proteomes" id="UP000823388"/>
    </source>
</evidence>
<comment type="caution">
    <text evidence="6">The sequence shown here is derived from an EMBL/GenBank/DDBJ whole genome shotgun (WGS) entry which is preliminary data.</text>
</comment>
<dbReference type="SUPFAM" id="SSF53098">
    <property type="entry name" value="Ribonuclease H-like"/>
    <property type="match status" value="1"/>
</dbReference>
<reference evidence="6" key="1">
    <citation type="submission" date="2020-05" db="EMBL/GenBank/DDBJ databases">
        <title>WGS assembly of Panicum virgatum.</title>
        <authorList>
            <person name="Lovell J.T."/>
            <person name="Jenkins J."/>
            <person name="Shu S."/>
            <person name="Juenger T.E."/>
            <person name="Schmutz J."/>
        </authorList>
    </citation>
    <scope>NUCLEOTIDE SEQUENCE</scope>
    <source>
        <strain evidence="6">AP13</strain>
    </source>
</reference>
<keyword evidence="7" id="KW-1185">Reference proteome</keyword>
<gene>
    <name evidence="6" type="ORF">PVAP13_2KG280258</name>
</gene>
<evidence type="ECO:0000256" key="4">
    <source>
        <dbReference type="ARBA" id="ARBA00022833"/>
    </source>
</evidence>
<evidence type="ECO:0000313" key="6">
    <source>
        <dbReference type="EMBL" id="KAG2642326.1"/>
    </source>
</evidence>
<keyword evidence="4" id="KW-0862">Zinc</keyword>
<evidence type="ECO:0000256" key="3">
    <source>
        <dbReference type="ARBA" id="ARBA00022771"/>
    </source>
</evidence>
<evidence type="ECO:0000256" key="2">
    <source>
        <dbReference type="ARBA" id="ARBA00022723"/>
    </source>
</evidence>
<dbReference type="PANTHER" id="PTHR46481">
    <property type="entry name" value="ZINC FINGER BED DOMAIN-CONTAINING PROTEIN 4"/>
    <property type="match status" value="1"/>
</dbReference>
<dbReference type="GO" id="GO:0005634">
    <property type="term" value="C:nucleus"/>
    <property type="evidence" value="ECO:0007669"/>
    <property type="project" value="UniProtKB-SubCell"/>
</dbReference>
<evidence type="ECO:0000256" key="5">
    <source>
        <dbReference type="ARBA" id="ARBA00023242"/>
    </source>
</evidence>
<keyword evidence="2" id="KW-0479">Metal-binding</keyword>
<dbReference type="EMBL" id="CM029039">
    <property type="protein sequence ID" value="KAG2642326.1"/>
    <property type="molecule type" value="Genomic_DNA"/>
</dbReference>
<comment type="subcellular location">
    <subcellularLocation>
        <location evidence="1">Nucleus</location>
    </subcellularLocation>
</comment>
<sequence length="252" mass="28994">MHEHPFNISEHEYFVDFIKSLRPSFPIKSCITVRKEILNMFLQEKAKLYTYFKSVPCRFSATMDMWKSNQNKSYMCVTIHWIDDNWCIQKRIVNFVHVEGRHTSNKLSETFTELMVKWYIDKKMFALTLDNAAANEVAVGDIVADLKANASSSLVCDGLFFHVQCACHILNLVARDGLSVIAHTIENIRQLVLAVKGSPLQWEELMKCATVCGLDTTNGICLDVSTRWNSTYMMLRDALYHKATFMRLKSSD</sequence>
<dbReference type="AlphaFoldDB" id="A0A8T0W8X1"/>
<accession>A0A8T0W8X1</accession>
<name>A0A8T0W8X1_PANVG</name>
<protein>
    <submittedName>
        <fullName evidence="6">Uncharacterized protein</fullName>
    </submittedName>
</protein>
<dbReference type="InterPro" id="IPR012337">
    <property type="entry name" value="RNaseH-like_sf"/>
</dbReference>
<dbReference type="GO" id="GO:0008270">
    <property type="term" value="F:zinc ion binding"/>
    <property type="evidence" value="ECO:0007669"/>
    <property type="project" value="UniProtKB-KW"/>
</dbReference>
<evidence type="ECO:0000256" key="1">
    <source>
        <dbReference type="ARBA" id="ARBA00004123"/>
    </source>
</evidence>
<dbReference type="InterPro" id="IPR052035">
    <property type="entry name" value="ZnF_BED_domain_contain"/>
</dbReference>
<proteinExistence type="predicted"/>